<feature type="region of interest" description="Disordered" evidence="10">
    <location>
        <begin position="149"/>
        <end position="189"/>
    </location>
</feature>
<dbReference type="Pfam" id="PF00005">
    <property type="entry name" value="ABC_tran"/>
    <property type="match status" value="1"/>
</dbReference>
<accession>A0ABS5UQR0</accession>
<keyword evidence="13" id="KW-1185">Reference proteome</keyword>
<dbReference type="InterPro" id="IPR017871">
    <property type="entry name" value="ABC_transporter-like_CS"/>
</dbReference>
<comment type="subcellular location">
    <subcellularLocation>
        <location evidence="1">Cell membrane</location>
        <topology evidence="1">Peripheral membrane protein</topology>
    </subcellularLocation>
</comment>
<proteinExistence type="inferred from homology"/>
<dbReference type="RefSeq" id="WP_214358465.1">
    <property type="nucleotide sequence ID" value="NZ_JAFEJS010000007.1"/>
</dbReference>
<evidence type="ECO:0000256" key="8">
    <source>
        <dbReference type="ARBA" id="ARBA00022967"/>
    </source>
</evidence>
<evidence type="ECO:0000256" key="10">
    <source>
        <dbReference type="SAM" id="MobiDB-lite"/>
    </source>
</evidence>
<dbReference type="SUPFAM" id="SSF52540">
    <property type="entry name" value="P-loop containing nucleoside triphosphate hydrolases"/>
    <property type="match status" value="1"/>
</dbReference>
<evidence type="ECO:0000256" key="3">
    <source>
        <dbReference type="ARBA" id="ARBA00022448"/>
    </source>
</evidence>
<protein>
    <submittedName>
        <fullName evidence="12">ABC transporter ATP-binding protein</fullName>
    </submittedName>
</protein>
<reference evidence="12 13" key="1">
    <citation type="journal article" date="2021" name="Environ. Microbiol.">
        <title>Genetic insights into the dark matter of the mammalian gut microbiota through targeted genome reconstruction.</title>
        <authorList>
            <person name="Lugli G.A."/>
            <person name="Alessandri G."/>
            <person name="Milani C."/>
            <person name="Viappiani A."/>
            <person name="Fontana F."/>
            <person name="Tarracchini C."/>
            <person name="Mancabelli L."/>
            <person name="Argentini C."/>
            <person name="Ruiz L."/>
            <person name="Margolles A."/>
            <person name="van Sinderen D."/>
            <person name="Turroni F."/>
            <person name="Ventura M."/>
        </authorList>
    </citation>
    <scope>NUCLEOTIDE SEQUENCE [LARGE SCALE GENOMIC DNA]</scope>
    <source>
        <strain evidence="12 13">MA2</strain>
    </source>
</reference>
<dbReference type="Proteomes" id="UP000773064">
    <property type="component" value="Unassembled WGS sequence"/>
</dbReference>
<keyword evidence="7 12" id="KW-0067">ATP-binding</keyword>
<keyword evidence="6" id="KW-0547">Nucleotide-binding</keyword>
<evidence type="ECO:0000313" key="13">
    <source>
        <dbReference type="Proteomes" id="UP000773064"/>
    </source>
</evidence>
<feature type="region of interest" description="Disordered" evidence="10">
    <location>
        <begin position="1"/>
        <end position="33"/>
    </location>
</feature>
<feature type="compositionally biased region" description="Basic and acidic residues" evidence="10">
    <location>
        <begin position="362"/>
        <end position="402"/>
    </location>
</feature>
<evidence type="ECO:0000256" key="9">
    <source>
        <dbReference type="ARBA" id="ARBA00023136"/>
    </source>
</evidence>
<evidence type="ECO:0000256" key="2">
    <source>
        <dbReference type="ARBA" id="ARBA00005417"/>
    </source>
</evidence>
<keyword evidence="5" id="KW-0997">Cell inner membrane</keyword>
<feature type="domain" description="ABC transporter" evidence="11">
    <location>
        <begin position="43"/>
        <end position="327"/>
    </location>
</feature>
<dbReference type="InterPro" id="IPR003593">
    <property type="entry name" value="AAA+_ATPase"/>
</dbReference>
<gene>
    <name evidence="12" type="ORF">JS528_07520</name>
</gene>
<evidence type="ECO:0000256" key="5">
    <source>
        <dbReference type="ARBA" id="ARBA00022519"/>
    </source>
</evidence>
<dbReference type="SMART" id="SM00382">
    <property type="entry name" value="AAA"/>
    <property type="match status" value="1"/>
</dbReference>
<dbReference type="PROSITE" id="PS50893">
    <property type="entry name" value="ABC_TRANSPORTER_2"/>
    <property type="match status" value="1"/>
</dbReference>
<evidence type="ECO:0000313" key="12">
    <source>
        <dbReference type="EMBL" id="MBT1173201.1"/>
    </source>
</evidence>
<keyword evidence="9" id="KW-0472">Membrane</keyword>
<dbReference type="CDD" id="cd03257">
    <property type="entry name" value="ABC_NikE_OppD_transporters"/>
    <property type="match status" value="1"/>
</dbReference>
<sequence>MIDPFVSPVPGIPGAPARSTDAIPDLSGTRGVRPEPADAFPIIRVRDLRVTAEATGAPLVDGVSFDVSRGETVGIVGESGSGKSLTLRAILGLPPDGVRVAAPGAITLTGAPRLAMIFQDPVASLDPLCGVVKQVAEVMRANGTVDWFASRTDGSSRPASGASGVRPSSDESANGRDARPSSDVDDARPDILGLRARRESRRAAADLLVSLGLPASLRDRDRYPGQLSGGQCQRVGIAIALAVRPDILLCDEPTTALDVTVQRQILDLLADLRARLGLTMLFVTHNLGVAAHLCDRLVVMRHGRVVETGPTARVLADPHDAYTKRLIDAILPIPGVAAEPSAQSAGEAVPSAVHAPAGRPSSDPRLDGRSPDDPRSDGSQSEDRRTVDPRPDAGRTIDREAR</sequence>
<evidence type="ECO:0000256" key="4">
    <source>
        <dbReference type="ARBA" id="ARBA00022475"/>
    </source>
</evidence>
<name>A0ABS5UQR0_9BIFI</name>
<evidence type="ECO:0000256" key="6">
    <source>
        <dbReference type="ARBA" id="ARBA00022741"/>
    </source>
</evidence>
<dbReference type="InterPro" id="IPR050388">
    <property type="entry name" value="ABC_Ni/Peptide_Import"/>
</dbReference>
<comment type="similarity">
    <text evidence="2">Belongs to the ABC transporter superfamily.</text>
</comment>
<dbReference type="GO" id="GO:0005524">
    <property type="term" value="F:ATP binding"/>
    <property type="evidence" value="ECO:0007669"/>
    <property type="project" value="UniProtKB-KW"/>
</dbReference>
<feature type="region of interest" description="Disordered" evidence="10">
    <location>
        <begin position="341"/>
        <end position="402"/>
    </location>
</feature>
<evidence type="ECO:0000259" key="11">
    <source>
        <dbReference type="PROSITE" id="PS50893"/>
    </source>
</evidence>
<evidence type="ECO:0000256" key="7">
    <source>
        <dbReference type="ARBA" id="ARBA00022840"/>
    </source>
</evidence>
<evidence type="ECO:0000256" key="1">
    <source>
        <dbReference type="ARBA" id="ARBA00004202"/>
    </source>
</evidence>
<dbReference type="PANTHER" id="PTHR43297:SF14">
    <property type="entry name" value="ATPASE AAA-TYPE CORE DOMAIN-CONTAINING PROTEIN"/>
    <property type="match status" value="1"/>
</dbReference>
<dbReference type="InterPro" id="IPR027417">
    <property type="entry name" value="P-loop_NTPase"/>
</dbReference>
<dbReference type="PANTHER" id="PTHR43297">
    <property type="entry name" value="OLIGOPEPTIDE TRANSPORT ATP-BINDING PROTEIN APPD"/>
    <property type="match status" value="1"/>
</dbReference>
<dbReference type="Gene3D" id="3.40.50.300">
    <property type="entry name" value="P-loop containing nucleotide triphosphate hydrolases"/>
    <property type="match status" value="1"/>
</dbReference>
<organism evidence="12 13">
    <name type="scientific">Bifidobacterium santillanense</name>
    <dbReference type="NCBI Taxonomy" id="2809028"/>
    <lineage>
        <taxon>Bacteria</taxon>
        <taxon>Bacillati</taxon>
        <taxon>Actinomycetota</taxon>
        <taxon>Actinomycetes</taxon>
        <taxon>Bifidobacteriales</taxon>
        <taxon>Bifidobacteriaceae</taxon>
        <taxon>Bifidobacterium</taxon>
    </lineage>
</organism>
<feature type="compositionally biased region" description="Basic and acidic residues" evidence="10">
    <location>
        <begin position="173"/>
        <end position="189"/>
    </location>
</feature>
<dbReference type="EMBL" id="JAFEJS010000007">
    <property type="protein sequence ID" value="MBT1173201.1"/>
    <property type="molecule type" value="Genomic_DNA"/>
</dbReference>
<dbReference type="PROSITE" id="PS00211">
    <property type="entry name" value="ABC_TRANSPORTER_1"/>
    <property type="match status" value="1"/>
</dbReference>
<keyword evidence="8" id="KW-1278">Translocase</keyword>
<keyword evidence="4" id="KW-1003">Cell membrane</keyword>
<dbReference type="InterPro" id="IPR003439">
    <property type="entry name" value="ABC_transporter-like_ATP-bd"/>
</dbReference>
<comment type="caution">
    <text evidence="12">The sequence shown here is derived from an EMBL/GenBank/DDBJ whole genome shotgun (WGS) entry which is preliminary data.</text>
</comment>
<keyword evidence="3" id="KW-0813">Transport</keyword>